<gene>
    <name evidence="1" type="ORF">PIBRA_LOCUS9456</name>
</gene>
<protein>
    <submittedName>
        <fullName evidence="1">Uncharacterized protein</fullName>
    </submittedName>
</protein>
<evidence type="ECO:0000313" key="1">
    <source>
        <dbReference type="EMBL" id="CAH4033133.1"/>
    </source>
</evidence>
<dbReference type="AlphaFoldDB" id="A0A9P0TNG2"/>
<proteinExistence type="predicted"/>
<dbReference type="EMBL" id="CALOZG010000029">
    <property type="protein sequence ID" value="CAH4033133.1"/>
    <property type="molecule type" value="Genomic_DNA"/>
</dbReference>
<keyword evidence="2" id="KW-1185">Reference proteome</keyword>
<sequence>MWRIYNESCEPDLQVKQHFFRNVFNKYYNIGFGTPERLKAEKDVSNKNQLIIEKRIHRLKYRAFYSILQEEADRLLTISFDCQKNQALPKLPDRSAYYSRQFSFYHFAIVAGNSKAKLTPTNVYSYYWDDTTHAKSSNEIISAFYNFLQNNNLMDNIKDVLKLLKTHFGDNWETLETLTFYKIVKERAQEQPENMIESPTMSDLCESGFTENNSYV</sequence>
<comment type="caution">
    <text evidence="1">The sequence shown here is derived from an EMBL/GenBank/DDBJ whole genome shotgun (WGS) entry which is preliminary data.</text>
</comment>
<dbReference type="Proteomes" id="UP001152562">
    <property type="component" value="Unassembled WGS sequence"/>
</dbReference>
<reference evidence="1" key="1">
    <citation type="submission" date="2022-05" db="EMBL/GenBank/DDBJ databases">
        <authorList>
            <person name="Okamura Y."/>
        </authorList>
    </citation>
    <scope>NUCLEOTIDE SEQUENCE</scope>
</reference>
<evidence type="ECO:0000313" key="2">
    <source>
        <dbReference type="Proteomes" id="UP001152562"/>
    </source>
</evidence>
<name>A0A9P0TNG2_PIEBR</name>
<organism evidence="1 2">
    <name type="scientific">Pieris brassicae</name>
    <name type="common">White butterfly</name>
    <name type="synonym">Large white butterfly</name>
    <dbReference type="NCBI Taxonomy" id="7116"/>
    <lineage>
        <taxon>Eukaryota</taxon>
        <taxon>Metazoa</taxon>
        <taxon>Ecdysozoa</taxon>
        <taxon>Arthropoda</taxon>
        <taxon>Hexapoda</taxon>
        <taxon>Insecta</taxon>
        <taxon>Pterygota</taxon>
        <taxon>Neoptera</taxon>
        <taxon>Endopterygota</taxon>
        <taxon>Lepidoptera</taxon>
        <taxon>Glossata</taxon>
        <taxon>Ditrysia</taxon>
        <taxon>Papilionoidea</taxon>
        <taxon>Pieridae</taxon>
        <taxon>Pierinae</taxon>
        <taxon>Pieris</taxon>
    </lineage>
</organism>
<accession>A0A9P0TNG2</accession>